<accession>A0A2T3NUA2</accession>
<keyword evidence="7" id="KW-1185">Reference proteome</keyword>
<dbReference type="GO" id="GO:0003700">
    <property type="term" value="F:DNA-binding transcription factor activity"/>
    <property type="evidence" value="ECO:0007669"/>
    <property type="project" value="InterPro"/>
</dbReference>
<dbReference type="PANTHER" id="PTHR30126">
    <property type="entry name" value="HTH-TYPE TRANSCRIPTIONAL REGULATOR"/>
    <property type="match status" value="1"/>
</dbReference>
<evidence type="ECO:0000259" key="5">
    <source>
        <dbReference type="PROSITE" id="PS50931"/>
    </source>
</evidence>
<protein>
    <submittedName>
        <fullName evidence="6">LysR family transcriptional regulator</fullName>
    </submittedName>
</protein>
<comment type="caution">
    <text evidence="6">The sequence shown here is derived from an EMBL/GenBank/DDBJ whole genome shotgun (WGS) entry which is preliminary data.</text>
</comment>
<keyword evidence="2" id="KW-0805">Transcription regulation</keyword>
<evidence type="ECO:0000313" key="7">
    <source>
        <dbReference type="Proteomes" id="UP000241771"/>
    </source>
</evidence>
<evidence type="ECO:0000256" key="3">
    <source>
        <dbReference type="ARBA" id="ARBA00023125"/>
    </source>
</evidence>
<dbReference type="InterPro" id="IPR005119">
    <property type="entry name" value="LysR_subst-bd"/>
</dbReference>
<evidence type="ECO:0000256" key="1">
    <source>
        <dbReference type="ARBA" id="ARBA00009437"/>
    </source>
</evidence>
<dbReference type="PRINTS" id="PR00039">
    <property type="entry name" value="HTHLYSR"/>
</dbReference>
<reference evidence="6 7" key="1">
    <citation type="submission" date="2018-01" db="EMBL/GenBank/DDBJ databases">
        <title>Whole genome sequencing of Histamine producing bacteria.</title>
        <authorList>
            <person name="Butler K."/>
        </authorList>
    </citation>
    <scope>NUCLEOTIDE SEQUENCE [LARGE SCALE GENOMIC DNA]</scope>
    <source>
        <strain evidence="6 7">DSM 100436</strain>
    </source>
</reference>
<organism evidence="6 7">
    <name type="scientific">Photobacterium sanctipauli</name>
    <dbReference type="NCBI Taxonomy" id="1342794"/>
    <lineage>
        <taxon>Bacteria</taxon>
        <taxon>Pseudomonadati</taxon>
        <taxon>Pseudomonadota</taxon>
        <taxon>Gammaproteobacteria</taxon>
        <taxon>Vibrionales</taxon>
        <taxon>Vibrionaceae</taxon>
        <taxon>Photobacterium</taxon>
    </lineage>
</organism>
<comment type="similarity">
    <text evidence="1">Belongs to the LysR transcriptional regulatory family.</text>
</comment>
<evidence type="ECO:0000256" key="4">
    <source>
        <dbReference type="ARBA" id="ARBA00023163"/>
    </source>
</evidence>
<dbReference type="InterPro" id="IPR000847">
    <property type="entry name" value="LysR_HTH_N"/>
</dbReference>
<dbReference type="PANTHER" id="PTHR30126:SF91">
    <property type="entry name" value="LYSR FAMILY TRANSCRIPTIONAL REGULATOR"/>
    <property type="match status" value="1"/>
</dbReference>
<dbReference type="GO" id="GO:0000976">
    <property type="term" value="F:transcription cis-regulatory region binding"/>
    <property type="evidence" value="ECO:0007669"/>
    <property type="project" value="TreeGrafter"/>
</dbReference>
<evidence type="ECO:0000313" key="6">
    <source>
        <dbReference type="EMBL" id="PSW19854.1"/>
    </source>
</evidence>
<dbReference type="Proteomes" id="UP000241771">
    <property type="component" value="Unassembled WGS sequence"/>
</dbReference>
<dbReference type="SUPFAM" id="SSF53850">
    <property type="entry name" value="Periplasmic binding protein-like II"/>
    <property type="match status" value="1"/>
</dbReference>
<dbReference type="OrthoDB" id="196624at2"/>
<keyword evidence="3" id="KW-0238">DNA-binding</keyword>
<sequence>MNWTIDQLDAFVTAVQQGSFSAAARKLGKAQSRISTAINNLELDLGFELFDRTARLPVLTPEGEDMYIEAQAVLAQCERLNARAMTVTSGEEVAITVAMEEALPVTAFEALFGRAAEAFPTLKLTILNGSQDDIAMWVATKQADLGILFNVKQIPDSLEFMSIGHFQHSLIVSRKHPLANVNAPTISQLNQYRQLVIRGRMDYGQAKAISANYWHIDSYYLITAMVARGIGWALVPEHVAKEEWYVNELLELSTEEIPEPLWVEIGVVRRRDRGCGKVIEWLYDELSEML</sequence>
<dbReference type="InterPro" id="IPR036390">
    <property type="entry name" value="WH_DNA-bd_sf"/>
</dbReference>
<name>A0A2T3NUA2_9GAMM</name>
<dbReference type="CDD" id="cd05466">
    <property type="entry name" value="PBP2_LTTR_substrate"/>
    <property type="match status" value="1"/>
</dbReference>
<dbReference type="SUPFAM" id="SSF46785">
    <property type="entry name" value="Winged helix' DNA-binding domain"/>
    <property type="match status" value="1"/>
</dbReference>
<dbReference type="AlphaFoldDB" id="A0A2T3NUA2"/>
<dbReference type="RefSeq" id="WP_036818119.1">
    <property type="nucleotide sequence ID" value="NZ_JGVO01000126.1"/>
</dbReference>
<dbReference type="Pfam" id="PF03466">
    <property type="entry name" value="LysR_substrate"/>
    <property type="match status" value="1"/>
</dbReference>
<dbReference type="PROSITE" id="PS50931">
    <property type="entry name" value="HTH_LYSR"/>
    <property type="match status" value="1"/>
</dbReference>
<proteinExistence type="inferred from homology"/>
<dbReference type="Pfam" id="PF00126">
    <property type="entry name" value="HTH_1"/>
    <property type="match status" value="1"/>
</dbReference>
<feature type="domain" description="HTH lysR-type" evidence="5">
    <location>
        <begin position="3"/>
        <end position="60"/>
    </location>
</feature>
<dbReference type="InterPro" id="IPR036388">
    <property type="entry name" value="WH-like_DNA-bd_sf"/>
</dbReference>
<gene>
    <name evidence="6" type="ORF">C9I98_10345</name>
</gene>
<dbReference type="EMBL" id="PYMA01000005">
    <property type="protein sequence ID" value="PSW19854.1"/>
    <property type="molecule type" value="Genomic_DNA"/>
</dbReference>
<keyword evidence="4" id="KW-0804">Transcription</keyword>
<dbReference type="FunFam" id="1.10.10.10:FF:000001">
    <property type="entry name" value="LysR family transcriptional regulator"/>
    <property type="match status" value="1"/>
</dbReference>
<evidence type="ECO:0000256" key="2">
    <source>
        <dbReference type="ARBA" id="ARBA00023015"/>
    </source>
</evidence>
<dbReference type="Gene3D" id="3.40.190.290">
    <property type="match status" value="1"/>
</dbReference>
<dbReference type="Gene3D" id="1.10.10.10">
    <property type="entry name" value="Winged helix-like DNA-binding domain superfamily/Winged helix DNA-binding domain"/>
    <property type="match status" value="1"/>
</dbReference>